<feature type="compositionally biased region" description="Basic and acidic residues" evidence="1">
    <location>
        <begin position="84"/>
        <end position="101"/>
    </location>
</feature>
<evidence type="ECO:0000256" key="1">
    <source>
        <dbReference type="SAM" id="MobiDB-lite"/>
    </source>
</evidence>
<dbReference type="CDD" id="cd00030">
    <property type="entry name" value="C2"/>
    <property type="match status" value="1"/>
</dbReference>
<reference evidence="2" key="1">
    <citation type="submission" date="2014-11" db="EMBL/GenBank/DDBJ databases">
        <authorList>
            <person name="Otto D Thomas"/>
            <person name="Naeem Raeece"/>
        </authorList>
    </citation>
    <scope>NUCLEOTIDE SEQUENCE</scope>
</reference>
<dbReference type="SUPFAM" id="SSF49562">
    <property type="entry name" value="C2 domain (Calcium/lipid-binding domain, CaLB)"/>
    <property type="match status" value="1"/>
</dbReference>
<feature type="compositionally biased region" description="Basic and acidic residues" evidence="1">
    <location>
        <begin position="426"/>
        <end position="436"/>
    </location>
</feature>
<feature type="compositionally biased region" description="Basic and acidic residues" evidence="1">
    <location>
        <begin position="8"/>
        <end position="17"/>
    </location>
</feature>
<feature type="compositionally biased region" description="Basic and acidic residues" evidence="1">
    <location>
        <begin position="477"/>
        <end position="487"/>
    </location>
</feature>
<proteinExistence type="predicted"/>
<name>A0A0G4I519_9ALVE</name>
<dbReference type="InterPro" id="IPR035892">
    <property type="entry name" value="C2_domain_sf"/>
</dbReference>
<dbReference type="AlphaFoldDB" id="A0A0G4I519"/>
<sequence length="553" mass="61329">MFGCCVSRPKDAEEFQKAKSNSRRTQDVEVKQKTKASHKGKLYEGALDVICFLGEVSYYKTAKANKQKPKASGPHAASSSPYAETKKKTQNKEGEDLERAKSVALEEEDLKALTHNKRPFSAQDCLQRPLYAQENNRGYAKLELTVHGARSLLPMDFNLFQHGTSDPFFRISLDGKPLLKSRTISELWTQPGKRQFTWRCSILFANCRSTFLIATLLTLTMNSDMRLRPDVPERCVVTVASPASVPIGSDAGTLEISTELKVIRGEQELYALTLFPPLSPPTSWVLPPLQMKSLEKNVADAKKKLQERLTEPFLEGVLYVLLWKSIPVSSVVLVLWWTVCRYPSFLPSLACLCAATVLHLWPRSLVSLAESVESANKNKKKTPLLPRKKSSRIRFWGVDEKEKGGLETPLAGREAGGEEMGAMPWTRKEAGDRESDAALTGRASIASATTAASPVLSAESAPSFSPSCSPLSNLRGAVRDAEREREPVTAGGSPKEGERVSAWRKVTRGATYNCEEEQHPILTALNLLRSVMDTKLVKRHLRFSQVRGRGEVE</sequence>
<evidence type="ECO:0000313" key="2">
    <source>
        <dbReference type="EMBL" id="CEM52088.1"/>
    </source>
</evidence>
<organism evidence="2">
    <name type="scientific">Chromera velia CCMP2878</name>
    <dbReference type="NCBI Taxonomy" id="1169474"/>
    <lineage>
        <taxon>Eukaryota</taxon>
        <taxon>Sar</taxon>
        <taxon>Alveolata</taxon>
        <taxon>Colpodellida</taxon>
        <taxon>Chromeraceae</taxon>
        <taxon>Chromera</taxon>
    </lineage>
</organism>
<feature type="region of interest" description="Disordered" evidence="1">
    <location>
        <begin position="460"/>
        <end position="499"/>
    </location>
</feature>
<feature type="region of interest" description="Disordered" evidence="1">
    <location>
        <begin position="64"/>
        <end position="101"/>
    </location>
</feature>
<dbReference type="VEuPathDB" id="CryptoDB:Cvel_11063"/>
<feature type="compositionally biased region" description="Polar residues" evidence="1">
    <location>
        <begin position="460"/>
        <end position="472"/>
    </location>
</feature>
<accession>A0A0G4I519</accession>
<protein>
    <recommendedName>
        <fullName evidence="3">C2 domain-containing protein</fullName>
    </recommendedName>
</protein>
<evidence type="ECO:0008006" key="3">
    <source>
        <dbReference type="Google" id="ProtNLM"/>
    </source>
</evidence>
<dbReference type="EMBL" id="CDMZ01005134">
    <property type="protein sequence ID" value="CEM52088.1"/>
    <property type="molecule type" value="Genomic_DNA"/>
</dbReference>
<gene>
    <name evidence="2" type="ORF">Cvel_11063</name>
</gene>
<feature type="region of interest" description="Disordered" evidence="1">
    <location>
        <begin position="1"/>
        <end position="37"/>
    </location>
</feature>
<feature type="region of interest" description="Disordered" evidence="1">
    <location>
        <begin position="406"/>
        <end position="441"/>
    </location>
</feature>